<evidence type="ECO:0000313" key="2">
    <source>
        <dbReference type="Proteomes" id="UP000317835"/>
    </source>
</evidence>
<keyword evidence="2" id="KW-1185">Reference proteome</keyword>
<dbReference type="AlphaFoldDB" id="A0A518HDW4"/>
<accession>A0A518HDW4</accession>
<protein>
    <submittedName>
        <fullName evidence="1">Uncharacterized protein</fullName>
    </submittedName>
</protein>
<evidence type="ECO:0000313" key="1">
    <source>
        <dbReference type="EMBL" id="QDV39045.1"/>
    </source>
</evidence>
<dbReference type="KEGG" id="tpla:ElP_70070"/>
<dbReference type="Proteomes" id="UP000317835">
    <property type="component" value="Chromosome"/>
</dbReference>
<proteinExistence type="predicted"/>
<sequence>MIGPSGRRFRPNRSLTWTPAAAVELHDDSHFGVGSEAFFGAIEGRGFEISHFGETTYCRRPG</sequence>
<name>A0A518HDW4_9BACT</name>
<reference evidence="1 2" key="1">
    <citation type="submission" date="2019-02" db="EMBL/GenBank/DDBJ databases">
        <title>Deep-cultivation of Planctomycetes and their phenomic and genomic characterization uncovers novel biology.</title>
        <authorList>
            <person name="Wiegand S."/>
            <person name="Jogler M."/>
            <person name="Boedeker C."/>
            <person name="Pinto D."/>
            <person name="Vollmers J."/>
            <person name="Rivas-Marin E."/>
            <person name="Kohn T."/>
            <person name="Peeters S.H."/>
            <person name="Heuer A."/>
            <person name="Rast P."/>
            <person name="Oberbeckmann S."/>
            <person name="Bunk B."/>
            <person name="Jeske O."/>
            <person name="Meyerdierks A."/>
            <person name="Storesund J.E."/>
            <person name="Kallscheuer N."/>
            <person name="Luecker S."/>
            <person name="Lage O.M."/>
            <person name="Pohl T."/>
            <person name="Merkel B.J."/>
            <person name="Hornburger P."/>
            <person name="Mueller R.-W."/>
            <person name="Bruemmer F."/>
            <person name="Labrenz M."/>
            <person name="Spormann A.M."/>
            <person name="Op den Camp H."/>
            <person name="Overmann J."/>
            <person name="Amann R."/>
            <person name="Jetten M.S.M."/>
            <person name="Mascher T."/>
            <person name="Medema M.H."/>
            <person name="Devos D.P."/>
            <person name="Kaster A.-K."/>
            <person name="Ovreas L."/>
            <person name="Rohde M."/>
            <person name="Galperin M.Y."/>
            <person name="Jogler C."/>
        </authorList>
    </citation>
    <scope>NUCLEOTIDE SEQUENCE [LARGE SCALE GENOMIC DNA]</scope>
    <source>
        <strain evidence="1 2">ElP</strain>
    </source>
</reference>
<gene>
    <name evidence="1" type="ORF">ElP_70070</name>
</gene>
<organism evidence="1 2">
    <name type="scientific">Tautonia plasticadhaerens</name>
    <dbReference type="NCBI Taxonomy" id="2527974"/>
    <lineage>
        <taxon>Bacteria</taxon>
        <taxon>Pseudomonadati</taxon>
        <taxon>Planctomycetota</taxon>
        <taxon>Planctomycetia</taxon>
        <taxon>Isosphaerales</taxon>
        <taxon>Isosphaeraceae</taxon>
        <taxon>Tautonia</taxon>
    </lineage>
</organism>
<dbReference type="RefSeq" id="WP_145278024.1">
    <property type="nucleotide sequence ID" value="NZ_CP036426.1"/>
</dbReference>
<dbReference type="EMBL" id="CP036426">
    <property type="protein sequence ID" value="QDV39045.1"/>
    <property type="molecule type" value="Genomic_DNA"/>
</dbReference>